<dbReference type="PROSITE" id="PS50066">
    <property type="entry name" value="MADS_BOX_2"/>
    <property type="match status" value="1"/>
</dbReference>
<dbReference type="eggNOG" id="KOG0014">
    <property type="taxonomic scope" value="Eukaryota"/>
</dbReference>
<evidence type="ECO:0000256" key="4">
    <source>
        <dbReference type="ARBA" id="ARBA00023163"/>
    </source>
</evidence>
<feature type="domain" description="MADS-box" evidence="7">
    <location>
        <begin position="1"/>
        <end position="61"/>
    </location>
</feature>
<dbReference type="GO" id="GO:0046983">
    <property type="term" value="F:protein dimerization activity"/>
    <property type="evidence" value="ECO:0007669"/>
    <property type="project" value="InterPro"/>
</dbReference>
<keyword evidence="6" id="KW-0175">Coiled coil</keyword>
<dbReference type="GO" id="GO:0000981">
    <property type="term" value="F:DNA-binding transcription factor activity, RNA polymerase II-specific"/>
    <property type="evidence" value="ECO:0007669"/>
    <property type="project" value="TreeGrafter"/>
</dbReference>
<evidence type="ECO:0000256" key="1">
    <source>
        <dbReference type="ARBA" id="ARBA00004123"/>
    </source>
</evidence>
<dbReference type="PANTHER" id="PTHR11945">
    <property type="entry name" value="MADS BOX PROTEIN"/>
    <property type="match status" value="1"/>
</dbReference>
<evidence type="ECO:0000256" key="2">
    <source>
        <dbReference type="ARBA" id="ARBA00023015"/>
    </source>
</evidence>
<dbReference type="GO" id="GO:0000978">
    <property type="term" value="F:RNA polymerase II cis-regulatory region sequence-specific DNA binding"/>
    <property type="evidence" value="ECO:0007669"/>
    <property type="project" value="TreeGrafter"/>
</dbReference>
<dbReference type="InterPro" id="IPR036879">
    <property type="entry name" value="TF_MADSbox_sf"/>
</dbReference>
<keyword evidence="3" id="KW-0238">DNA-binding</keyword>
<dbReference type="GO" id="GO:0005634">
    <property type="term" value="C:nucleus"/>
    <property type="evidence" value="ECO:0007669"/>
    <property type="project" value="UniProtKB-SubCell"/>
</dbReference>
<reference evidence="8 9" key="1">
    <citation type="submission" date="2012-08" db="EMBL/GenBank/DDBJ databases">
        <title>Oryza genome evolution.</title>
        <authorList>
            <person name="Wing R.A."/>
        </authorList>
    </citation>
    <scope>NUCLEOTIDE SEQUENCE</scope>
</reference>
<dbReference type="PRINTS" id="PR00404">
    <property type="entry name" value="MADSDOMAIN"/>
</dbReference>
<keyword evidence="2" id="KW-0805">Transcription regulation</keyword>
<sequence length="222" mass="25144">MTKRKIEIKRIKNVGARQVCFSKRRPSVFKKASELYTLCGAEVAMLVKSPAGNIFSFGAPSVRSVLCRSRHTSVGEYSSMAIAMQNGDSATITLHELTQQHIELENQLKDQNEKMRSLQQAIKQEAEGKVMCWLDGKVEDLCKDDLEEFNMVLLSLNDMIKGMTNQLFHNYTMFSHMMYMQHCVTTVPNQQFLLNSEDVKPIIHHVPSSSNGWNIGMDGNPN</sequence>
<dbReference type="InterPro" id="IPR002100">
    <property type="entry name" value="TF_MADSbox"/>
</dbReference>
<dbReference type="Gene3D" id="3.40.1810.10">
    <property type="entry name" value="Transcription factor, MADS-box"/>
    <property type="match status" value="1"/>
</dbReference>
<dbReference type="FunFam" id="3.40.1810.10:FF:000006">
    <property type="entry name" value="Agamous-like MADS-box protein AGL62"/>
    <property type="match status" value="1"/>
</dbReference>
<evidence type="ECO:0000313" key="9">
    <source>
        <dbReference type="Proteomes" id="UP000032180"/>
    </source>
</evidence>
<feature type="coiled-coil region" evidence="6">
    <location>
        <begin position="94"/>
        <end position="128"/>
    </location>
</feature>
<evidence type="ECO:0000313" key="8">
    <source>
        <dbReference type="EnsemblPlants" id="LPERR06G13350.1"/>
    </source>
</evidence>
<dbReference type="SUPFAM" id="SSF55455">
    <property type="entry name" value="SRF-like"/>
    <property type="match status" value="1"/>
</dbReference>
<keyword evidence="4" id="KW-0804">Transcription</keyword>
<dbReference type="Pfam" id="PF00319">
    <property type="entry name" value="SRF-TF"/>
    <property type="match status" value="1"/>
</dbReference>
<keyword evidence="5" id="KW-0539">Nucleus</keyword>
<dbReference type="HOGENOM" id="CLU_053053_5_6_1"/>
<dbReference type="STRING" id="77586.A0A0D9WQL6"/>
<proteinExistence type="predicted"/>
<dbReference type="EnsemblPlants" id="LPERR06G13350.1">
    <property type="protein sequence ID" value="LPERR06G13350.1"/>
    <property type="gene ID" value="LPERR06G13350"/>
</dbReference>
<comment type="subcellular location">
    <subcellularLocation>
        <location evidence="1">Nucleus</location>
    </subcellularLocation>
</comment>
<protein>
    <recommendedName>
        <fullName evidence="7">MADS-box domain-containing protein</fullName>
    </recommendedName>
</protein>
<evidence type="ECO:0000256" key="5">
    <source>
        <dbReference type="ARBA" id="ARBA00023242"/>
    </source>
</evidence>
<keyword evidence="9" id="KW-1185">Reference proteome</keyword>
<dbReference type="Gramene" id="LPERR06G13350.1">
    <property type="protein sequence ID" value="LPERR06G13350.1"/>
    <property type="gene ID" value="LPERR06G13350"/>
</dbReference>
<dbReference type="PANTHER" id="PTHR11945:SF629">
    <property type="entry name" value="OS02G0164450 PROTEIN"/>
    <property type="match status" value="1"/>
</dbReference>
<evidence type="ECO:0000256" key="3">
    <source>
        <dbReference type="ARBA" id="ARBA00023125"/>
    </source>
</evidence>
<dbReference type="SMART" id="SM00432">
    <property type="entry name" value="MADS"/>
    <property type="match status" value="1"/>
</dbReference>
<evidence type="ECO:0000256" key="6">
    <source>
        <dbReference type="SAM" id="Coils"/>
    </source>
</evidence>
<reference evidence="8" key="3">
    <citation type="submission" date="2015-04" db="UniProtKB">
        <authorList>
            <consortium name="EnsemblPlants"/>
        </authorList>
    </citation>
    <scope>IDENTIFICATION</scope>
</reference>
<reference evidence="9" key="2">
    <citation type="submission" date="2013-12" db="EMBL/GenBank/DDBJ databases">
        <authorList>
            <person name="Yu Y."/>
            <person name="Lee S."/>
            <person name="de Baynast K."/>
            <person name="Wissotski M."/>
            <person name="Liu L."/>
            <person name="Talag J."/>
            <person name="Goicoechea J."/>
            <person name="Angelova A."/>
            <person name="Jetty R."/>
            <person name="Kudrna D."/>
            <person name="Golser W."/>
            <person name="Rivera L."/>
            <person name="Zhang J."/>
            <person name="Wing R."/>
        </authorList>
    </citation>
    <scope>NUCLEOTIDE SEQUENCE</scope>
</reference>
<dbReference type="AlphaFoldDB" id="A0A0D9WQL6"/>
<dbReference type="Proteomes" id="UP000032180">
    <property type="component" value="Chromosome 6"/>
</dbReference>
<evidence type="ECO:0000259" key="7">
    <source>
        <dbReference type="PROSITE" id="PS50066"/>
    </source>
</evidence>
<organism evidence="8 9">
    <name type="scientific">Leersia perrieri</name>
    <dbReference type="NCBI Taxonomy" id="77586"/>
    <lineage>
        <taxon>Eukaryota</taxon>
        <taxon>Viridiplantae</taxon>
        <taxon>Streptophyta</taxon>
        <taxon>Embryophyta</taxon>
        <taxon>Tracheophyta</taxon>
        <taxon>Spermatophyta</taxon>
        <taxon>Magnoliopsida</taxon>
        <taxon>Liliopsida</taxon>
        <taxon>Poales</taxon>
        <taxon>Poaceae</taxon>
        <taxon>BOP clade</taxon>
        <taxon>Oryzoideae</taxon>
        <taxon>Oryzeae</taxon>
        <taxon>Oryzinae</taxon>
        <taxon>Leersia</taxon>
    </lineage>
</organism>
<accession>A0A0D9WQL6</accession>
<name>A0A0D9WQL6_9ORYZ</name>